<gene>
    <name evidence="3" type="ORF">FA15DRAFT_663533</name>
</gene>
<dbReference type="OrthoDB" id="330671at2759"/>
<reference evidence="3 4" key="1">
    <citation type="journal article" date="2019" name="Nat. Ecol. Evol.">
        <title>Megaphylogeny resolves global patterns of mushroom evolution.</title>
        <authorList>
            <person name="Varga T."/>
            <person name="Krizsan K."/>
            <person name="Foldi C."/>
            <person name="Dima B."/>
            <person name="Sanchez-Garcia M."/>
            <person name="Sanchez-Ramirez S."/>
            <person name="Szollosi G.J."/>
            <person name="Szarkandi J.G."/>
            <person name="Papp V."/>
            <person name="Albert L."/>
            <person name="Andreopoulos W."/>
            <person name="Angelini C."/>
            <person name="Antonin V."/>
            <person name="Barry K.W."/>
            <person name="Bougher N.L."/>
            <person name="Buchanan P."/>
            <person name="Buyck B."/>
            <person name="Bense V."/>
            <person name="Catcheside P."/>
            <person name="Chovatia M."/>
            <person name="Cooper J."/>
            <person name="Damon W."/>
            <person name="Desjardin D."/>
            <person name="Finy P."/>
            <person name="Geml J."/>
            <person name="Haridas S."/>
            <person name="Hughes K."/>
            <person name="Justo A."/>
            <person name="Karasinski D."/>
            <person name="Kautmanova I."/>
            <person name="Kiss B."/>
            <person name="Kocsube S."/>
            <person name="Kotiranta H."/>
            <person name="LaButti K.M."/>
            <person name="Lechner B.E."/>
            <person name="Liimatainen K."/>
            <person name="Lipzen A."/>
            <person name="Lukacs Z."/>
            <person name="Mihaltcheva S."/>
            <person name="Morgado L.N."/>
            <person name="Niskanen T."/>
            <person name="Noordeloos M.E."/>
            <person name="Ohm R.A."/>
            <person name="Ortiz-Santana B."/>
            <person name="Ovrebo C."/>
            <person name="Racz N."/>
            <person name="Riley R."/>
            <person name="Savchenko A."/>
            <person name="Shiryaev A."/>
            <person name="Soop K."/>
            <person name="Spirin V."/>
            <person name="Szebenyi C."/>
            <person name="Tomsovsky M."/>
            <person name="Tulloss R.E."/>
            <person name="Uehling J."/>
            <person name="Grigoriev I.V."/>
            <person name="Vagvolgyi C."/>
            <person name="Papp T."/>
            <person name="Martin F.M."/>
            <person name="Miettinen O."/>
            <person name="Hibbett D.S."/>
            <person name="Nagy L.G."/>
        </authorList>
    </citation>
    <scope>NUCLEOTIDE SEQUENCE [LARGE SCALE GENOMIC DNA]</scope>
    <source>
        <strain evidence="3 4">CBS 121175</strain>
    </source>
</reference>
<dbReference type="Proteomes" id="UP000307440">
    <property type="component" value="Unassembled WGS sequence"/>
</dbReference>
<dbReference type="InterPro" id="IPR004821">
    <property type="entry name" value="Cyt_trans-like"/>
</dbReference>
<dbReference type="CDD" id="cd02164">
    <property type="entry name" value="PPAT_CoAS"/>
    <property type="match status" value="1"/>
</dbReference>
<dbReference type="GO" id="GO:0015937">
    <property type="term" value="P:coenzyme A biosynthetic process"/>
    <property type="evidence" value="ECO:0007669"/>
    <property type="project" value="TreeGrafter"/>
</dbReference>
<dbReference type="SUPFAM" id="SSF52374">
    <property type="entry name" value="Nucleotidylyl transferase"/>
    <property type="match status" value="1"/>
</dbReference>
<dbReference type="InterPro" id="IPR014729">
    <property type="entry name" value="Rossmann-like_a/b/a_fold"/>
</dbReference>
<dbReference type="GO" id="GO:0004140">
    <property type="term" value="F:dephospho-CoA kinase activity"/>
    <property type="evidence" value="ECO:0007669"/>
    <property type="project" value="TreeGrafter"/>
</dbReference>
<keyword evidence="4" id="KW-1185">Reference proteome</keyword>
<dbReference type="NCBIfam" id="TIGR00125">
    <property type="entry name" value="cyt_tran_rel"/>
    <property type="match status" value="1"/>
</dbReference>
<keyword evidence="3" id="KW-0808">Transferase</keyword>
<dbReference type="PANTHER" id="PTHR10695:SF46">
    <property type="entry name" value="BIFUNCTIONAL COENZYME A SYNTHASE-RELATED"/>
    <property type="match status" value="1"/>
</dbReference>
<proteinExistence type="predicted"/>
<evidence type="ECO:0000313" key="4">
    <source>
        <dbReference type="Proteomes" id="UP000307440"/>
    </source>
</evidence>
<evidence type="ECO:0000313" key="3">
    <source>
        <dbReference type="EMBL" id="TFK30159.1"/>
    </source>
</evidence>
<dbReference type="AlphaFoldDB" id="A0A5C3LAU2"/>
<sequence>MPPTGAETVAVDRAILLATLQTLSPLPYALGQVIHAATALTKQRLVIVFFSRLFNVCPKGRRLSYPQMQAISHTEENNWNAVQKLLTWAYVQATKAAVDRGNILMDVTVLLKGLNEDTVFLDGVQKSLAPEMVFRVSGDAIGTPLPISIGNLRTSYLPYSEEPSHPEVSSASYTTLFRQQDADNQPHVPEPEKPGVDHAIGGASTRPPFYPVVALGGTFDHIHAGHKILLSMGAWIAGWKLIVGVTSDSLLQKKPHANLIQPISNRIQHVRDFLEMFKPSLEYFITEITDVYGPTGWDADIQALVVSKETLKGAGAVAQCRKSKDLPPLETFVIDVISATHESLDHEDAEVLAKSKLSSTFIRGWIAESAKELT</sequence>
<dbReference type="PANTHER" id="PTHR10695">
    <property type="entry name" value="DEPHOSPHO-COA KINASE-RELATED"/>
    <property type="match status" value="1"/>
</dbReference>
<feature type="domain" description="Cytidyltransferase-like" evidence="2">
    <location>
        <begin position="215"/>
        <end position="363"/>
    </location>
</feature>
<dbReference type="Gene3D" id="3.40.50.620">
    <property type="entry name" value="HUPs"/>
    <property type="match status" value="1"/>
</dbReference>
<accession>A0A5C3LAU2</accession>
<feature type="region of interest" description="Disordered" evidence="1">
    <location>
        <begin position="181"/>
        <end position="201"/>
    </location>
</feature>
<dbReference type="EMBL" id="ML210147">
    <property type="protein sequence ID" value="TFK30159.1"/>
    <property type="molecule type" value="Genomic_DNA"/>
</dbReference>
<evidence type="ECO:0000259" key="2">
    <source>
        <dbReference type="Pfam" id="PF01467"/>
    </source>
</evidence>
<organism evidence="3 4">
    <name type="scientific">Coprinopsis marcescibilis</name>
    <name type="common">Agaric fungus</name>
    <name type="synonym">Psathyrella marcescibilis</name>
    <dbReference type="NCBI Taxonomy" id="230819"/>
    <lineage>
        <taxon>Eukaryota</taxon>
        <taxon>Fungi</taxon>
        <taxon>Dikarya</taxon>
        <taxon>Basidiomycota</taxon>
        <taxon>Agaricomycotina</taxon>
        <taxon>Agaricomycetes</taxon>
        <taxon>Agaricomycetidae</taxon>
        <taxon>Agaricales</taxon>
        <taxon>Agaricineae</taxon>
        <taxon>Psathyrellaceae</taxon>
        <taxon>Coprinopsis</taxon>
    </lineage>
</organism>
<dbReference type="Pfam" id="PF01467">
    <property type="entry name" value="CTP_transf_like"/>
    <property type="match status" value="1"/>
</dbReference>
<dbReference type="NCBIfam" id="NF001985">
    <property type="entry name" value="PRK00777.1"/>
    <property type="match status" value="1"/>
</dbReference>
<evidence type="ECO:0000256" key="1">
    <source>
        <dbReference type="SAM" id="MobiDB-lite"/>
    </source>
</evidence>
<dbReference type="STRING" id="230819.A0A5C3LAU2"/>
<protein>
    <submittedName>
        <fullName evidence="3">Nucleotidylyl transferase</fullName>
    </submittedName>
</protein>
<name>A0A5C3LAU2_COPMA</name>